<dbReference type="Pfam" id="PF08818">
    <property type="entry name" value="DUF1801"/>
    <property type="match status" value="1"/>
</dbReference>
<feature type="domain" description="YdhG-like" evidence="1">
    <location>
        <begin position="20"/>
        <end position="112"/>
    </location>
</feature>
<organism evidence="2">
    <name type="scientific">freshwater metagenome</name>
    <dbReference type="NCBI Taxonomy" id="449393"/>
    <lineage>
        <taxon>unclassified sequences</taxon>
        <taxon>metagenomes</taxon>
        <taxon>ecological metagenomes</taxon>
    </lineage>
</organism>
<gene>
    <name evidence="2" type="ORF">GM50_20075</name>
</gene>
<dbReference type="InterPro" id="IPR014922">
    <property type="entry name" value="YdhG-like"/>
</dbReference>
<accession>A0A094QIU7</accession>
<dbReference type="Gene3D" id="3.90.1150.200">
    <property type="match status" value="1"/>
</dbReference>
<dbReference type="EMBL" id="JNSK01000133">
    <property type="protein sequence ID" value="KGA14331.1"/>
    <property type="molecule type" value="Genomic_DNA"/>
</dbReference>
<evidence type="ECO:0000259" key="1">
    <source>
        <dbReference type="Pfam" id="PF08818"/>
    </source>
</evidence>
<evidence type="ECO:0000313" key="2">
    <source>
        <dbReference type="EMBL" id="KGA14331.1"/>
    </source>
</evidence>
<dbReference type="SUPFAM" id="SSF159888">
    <property type="entry name" value="YdhG-like"/>
    <property type="match status" value="1"/>
</dbReference>
<protein>
    <recommendedName>
        <fullName evidence="1">YdhG-like domain-containing protein</fullName>
    </recommendedName>
</protein>
<reference evidence="2" key="1">
    <citation type="submission" date="2014-05" db="EMBL/GenBank/DDBJ databases">
        <title>Key roles for freshwater Actinobacteria revealed by deep metagenomic sequencing.</title>
        <authorList>
            <person name="Ghai R."/>
            <person name="Mizuno C.M."/>
            <person name="Picazo A."/>
            <person name="Camacho A."/>
            <person name="Rodriguez-Valera F."/>
        </authorList>
    </citation>
    <scope>NUCLEOTIDE SEQUENCE</scope>
</reference>
<sequence>MSKHIPALVREHYLTAPQPHQATMLEMRERILQIVPNAEEVVSYGMPAFKVDGKIVAGLFANRNHVGYYPFSGSVLHLFEKELAKFSATKSALHVPVDKPLSKALMAKLIRARRSL</sequence>
<proteinExistence type="predicted"/>
<dbReference type="AlphaFoldDB" id="A0A094QIU7"/>
<comment type="caution">
    <text evidence="2">The sequence shown here is derived from an EMBL/GenBank/DDBJ whole genome shotgun (WGS) entry which is preliminary data.</text>
</comment>
<name>A0A094QIU7_9ZZZZ</name>